<dbReference type="Pfam" id="PF00263">
    <property type="entry name" value="Secretin"/>
    <property type="match status" value="1"/>
</dbReference>
<organism evidence="4 5">
    <name type="scientific">Pseudidiomarina taiwanensis</name>
    <dbReference type="NCBI Taxonomy" id="337250"/>
    <lineage>
        <taxon>Bacteria</taxon>
        <taxon>Pseudomonadati</taxon>
        <taxon>Pseudomonadota</taxon>
        <taxon>Gammaproteobacteria</taxon>
        <taxon>Alteromonadales</taxon>
        <taxon>Idiomarinaceae</taxon>
        <taxon>Pseudidiomarina</taxon>
    </lineage>
</organism>
<dbReference type="GO" id="GO:0009306">
    <property type="term" value="P:protein secretion"/>
    <property type="evidence" value="ECO:0007669"/>
    <property type="project" value="InterPro"/>
</dbReference>
<dbReference type="RefSeq" id="WP_126828737.1">
    <property type="nucleotide sequence ID" value="NZ_PIQG01000006.1"/>
</dbReference>
<dbReference type="GO" id="GO:0009279">
    <property type="term" value="C:cell outer membrane"/>
    <property type="evidence" value="ECO:0007669"/>
    <property type="project" value="UniProtKB-SubCell"/>
</dbReference>
<gene>
    <name evidence="4" type="ORF">CWI83_10385</name>
</gene>
<comment type="subcellular location">
    <subcellularLocation>
        <location evidence="1">Cell outer membrane</location>
    </subcellularLocation>
</comment>
<keyword evidence="5" id="KW-1185">Reference proteome</keyword>
<evidence type="ECO:0000259" key="3">
    <source>
        <dbReference type="Pfam" id="PF00263"/>
    </source>
</evidence>
<dbReference type="GO" id="GO:0015627">
    <property type="term" value="C:type II protein secretion system complex"/>
    <property type="evidence" value="ECO:0007669"/>
    <property type="project" value="TreeGrafter"/>
</dbReference>
<dbReference type="AlphaFoldDB" id="A0A432ZC96"/>
<evidence type="ECO:0000313" key="4">
    <source>
        <dbReference type="EMBL" id="RUO75529.1"/>
    </source>
</evidence>
<comment type="similarity">
    <text evidence="2">Belongs to the bacterial secretin family.</text>
</comment>
<evidence type="ECO:0000256" key="2">
    <source>
        <dbReference type="RuleBase" id="RU004003"/>
    </source>
</evidence>
<dbReference type="InterPro" id="IPR050810">
    <property type="entry name" value="Bact_Secretion_Sys_Channel"/>
</dbReference>
<dbReference type="InterPro" id="IPR003522">
    <property type="entry name" value="T3SS_OM_pore_YscC"/>
</dbReference>
<proteinExistence type="inferred from homology"/>
<dbReference type="OrthoDB" id="9775455at2"/>
<name>A0A432ZC96_9GAMM</name>
<protein>
    <recommendedName>
        <fullName evidence="3">Type II/III secretion system secretin-like domain-containing protein</fullName>
    </recommendedName>
</protein>
<dbReference type="PANTHER" id="PTHR30332:SF17">
    <property type="entry name" value="TYPE IV PILIATION SYSTEM PROTEIN DR_0774-RELATED"/>
    <property type="match status" value="1"/>
</dbReference>
<reference evidence="4 5" key="1">
    <citation type="journal article" date="2011" name="Front. Microbiol.">
        <title>Genomic signatures of strain selection and enhancement in Bacillus atrophaeus var. globigii, a historical biowarfare simulant.</title>
        <authorList>
            <person name="Gibbons H.S."/>
            <person name="Broomall S.M."/>
            <person name="McNew L.A."/>
            <person name="Daligault H."/>
            <person name="Chapman C."/>
            <person name="Bruce D."/>
            <person name="Karavis M."/>
            <person name="Krepps M."/>
            <person name="McGregor P.A."/>
            <person name="Hong C."/>
            <person name="Park K.H."/>
            <person name="Akmal A."/>
            <person name="Feldman A."/>
            <person name="Lin J.S."/>
            <person name="Chang W.E."/>
            <person name="Higgs B.W."/>
            <person name="Demirev P."/>
            <person name="Lindquist J."/>
            <person name="Liem A."/>
            <person name="Fochler E."/>
            <person name="Read T.D."/>
            <person name="Tapia R."/>
            <person name="Johnson S."/>
            <person name="Bishop-Lilly K.A."/>
            <person name="Detter C."/>
            <person name="Han C."/>
            <person name="Sozhamannan S."/>
            <person name="Rosenzweig C.N."/>
            <person name="Skowronski E.W."/>
        </authorList>
    </citation>
    <scope>NUCLEOTIDE SEQUENCE [LARGE SCALE GENOMIC DNA]</scope>
    <source>
        <strain evidence="4 5">PIT1</strain>
    </source>
</reference>
<dbReference type="EMBL" id="PIQG01000006">
    <property type="protein sequence ID" value="RUO75529.1"/>
    <property type="molecule type" value="Genomic_DNA"/>
</dbReference>
<sequence>MNVVSAVVGLWLLTITPNDHSAEILAGMAHTEKVEQIDDVIVTTPAIIDAEIIAGHLVVSGLQEGLGELVIIAGGNKTSRFYRVVTELNQRLITELEDISRSYPAVTWQAHQGLVVLRGELVEQEIAQLQERLGDYPEVLLQLQRKPEAIPQQLELSVQIAEVKSSFTEQLGLRWPNQVDGLLISTEASQAIQFVTDIQTQLDILEQEGHARLLAKPTLLTQDGGKAEFLVGGEIPLPQVSAQGMQDVSYRDYGIALEISPSLLADNIIQAQVYAEISSIDPATSVAGIPGILTRKVRSIVHAESNESLVLSGLLSQEQAQHAERFPWLHQLPILGKLFASEQFRQAQTELIVVVTPRIRSQQLEQPLNQIELFRQRNQCVGMLPLAESINPN</sequence>
<comment type="caution">
    <text evidence="4">The sequence shown here is derived from an EMBL/GenBank/DDBJ whole genome shotgun (WGS) entry which is preliminary data.</text>
</comment>
<dbReference type="InterPro" id="IPR004846">
    <property type="entry name" value="T2SS/T3SS_dom"/>
</dbReference>
<evidence type="ECO:0000256" key="1">
    <source>
        <dbReference type="ARBA" id="ARBA00004442"/>
    </source>
</evidence>
<dbReference type="PRINTS" id="PR01337">
    <property type="entry name" value="TYPE3OMGPROT"/>
</dbReference>
<dbReference type="PANTHER" id="PTHR30332">
    <property type="entry name" value="PROBABLE GENERAL SECRETION PATHWAY PROTEIN D"/>
    <property type="match status" value="1"/>
</dbReference>
<dbReference type="Proteomes" id="UP000288279">
    <property type="component" value="Unassembled WGS sequence"/>
</dbReference>
<feature type="domain" description="Type II/III secretion system secretin-like" evidence="3">
    <location>
        <begin position="205"/>
        <end position="359"/>
    </location>
</feature>
<accession>A0A432ZC96</accession>
<evidence type="ECO:0000313" key="5">
    <source>
        <dbReference type="Proteomes" id="UP000288279"/>
    </source>
</evidence>